<dbReference type="KEGG" id="csv:101216879"/>
<dbReference type="EMBL" id="CM002924">
    <property type="protein sequence ID" value="KGN59691.1"/>
    <property type="molecule type" value="Genomic_DNA"/>
</dbReference>
<gene>
    <name evidence="1" type="ORF">Csa_3G838700</name>
</gene>
<proteinExistence type="predicted"/>
<reference evidence="1 2" key="3">
    <citation type="journal article" date="2010" name="BMC Genomics">
        <title>Transcriptome sequencing and comparative analysis of cucumber flowers with different sex types.</title>
        <authorList>
            <person name="Guo S."/>
            <person name="Zheng Y."/>
            <person name="Joung J.G."/>
            <person name="Liu S."/>
            <person name="Zhang Z."/>
            <person name="Crasta O.R."/>
            <person name="Sobral B.W."/>
            <person name="Xu Y."/>
            <person name="Huang S."/>
            <person name="Fei Z."/>
        </authorList>
    </citation>
    <scope>NUCLEOTIDE SEQUENCE [LARGE SCALE GENOMIC DNA]</scope>
    <source>
        <strain evidence="2">cv. 9930</strain>
    </source>
</reference>
<dbReference type="Gramene" id="KGN59691">
    <property type="protein sequence ID" value="KGN59691"/>
    <property type="gene ID" value="Csa_3G838700"/>
</dbReference>
<evidence type="ECO:0000313" key="1">
    <source>
        <dbReference type="EMBL" id="KGN59691.1"/>
    </source>
</evidence>
<reference evidence="1 2" key="1">
    <citation type="journal article" date="2009" name="Nat. Genet.">
        <title>The genome of the cucumber, Cucumis sativus L.</title>
        <authorList>
            <person name="Huang S."/>
            <person name="Li R."/>
            <person name="Zhang Z."/>
            <person name="Li L."/>
            <person name="Gu X."/>
            <person name="Fan W."/>
            <person name="Lucas W.J."/>
            <person name="Wang X."/>
            <person name="Xie B."/>
            <person name="Ni P."/>
            <person name="Ren Y."/>
            <person name="Zhu H."/>
            <person name="Li J."/>
            <person name="Lin K."/>
            <person name="Jin W."/>
            <person name="Fei Z."/>
            <person name="Li G."/>
            <person name="Staub J."/>
            <person name="Kilian A."/>
            <person name="van der Vossen E.A."/>
            <person name="Wu Y."/>
            <person name="Guo J."/>
            <person name="He J."/>
            <person name="Jia Z."/>
            <person name="Ren Y."/>
            <person name="Tian G."/>
            <person name="Lu Y."/>
            <person name="Ruan J."/>
            <person name="Qian W."/>
            <person name="Wang M."/>
            <person name="Huang Q."/>
            <person name="Li B."/>
            <person name="Xuan Z."/>
            <person name="Cao J."/>
            <person name="Asan"/>
            <person name="Wu Z."/>
            <person name="Zhang J."/>
            <person name="Cai Q."/>
            <person name="Bai Y."/>
            <person name="Zhao B."/>
            <person name="Han Y."/>
            <person name="Li Y."/>
            <person name="Li X."/>
            <person name="Wang S."/>
            <person name="Shi Q."/>
            <person name="Liu S."/>
            <person name="Cho W.K."/>
            <person name="Kim J.Y."/>
            <person name="Xu Y."/>
            <person name="Heller-Uszynska K."/>
            <person name="Miao H."/>
            <person name="Cheng Z."/>
            <person name="Zhang S."/>
            <person name="Wu J."/>
            <person name="Yang Y."/>
            <person name="Kang H."/>
            <person name="Li M."/>
            <person name="Liang H."/>
            <person name="Ren X."/>
            <person name="Shi Z."/>
            <person name="Wen M."/>
            <person name="Jian M."/>
            <person name="Yang H."/>
            <person name="Zhang G."/>
            <person name="Yang Z."/>
            <person name="Chen R."/>
            <person name="Liu S."/>
            <person name="Li J."/>
            <person name="Ma L."/>
            <person name="Liu H."/>
            <person name="Zhou Y."/>
            <person name="Zhao J."/>
            <person name="Fang X."/>
            <person name="Li G."/>
            <person name="Fang L."/>
            <person name="Li Y."/>
            <person name="Liu D."/>
            <person name="Zheng H."/>
            <person name="Zhang Y."/>
            <person name="Qin N."/>
            <person name="Li Z."/>
            <person name="Yang G."/>
            <person name="Yang S."/>
            <person name="Bolund L."/>
            <person name="Kristiansen K."/>
            <person name="Zheng H."/>
            <person name="Li S."/>
            <person name="Zhang X."/>
            <person name="Yang H."/>
            <person name="Wang J."/>
            <person name="Sun R."/>
            <person name="Zhang B."/>
            <person name="Jiang S."/>
            <person name="Wang J."/>
            <person name="Du Y."/>
            <person name="Li S."/>
        </authorList>
    </citation>
    <scope>NUCLEOTIDE SEQUENCE [LARGE SCALE GENOMIC DNA]</scope>
    <source>
        <strain evidence="2">cv. 9930</strain>
    </source>
</reference>
<dbReference type="Proteomes" id="UP000029981">
    <property type="component" value="Chromosome 3"/>
</dbReference>
<evidence type="ECO:0000313" key="2">
    <source>
        <dbReference type="Proteomes" id="UP000029981"/>
    </source>
</evidence>
<reference evidence="1 2" key="4">
    <citation type="journal article" date="2011" name="BMC Genomics">
        <title>RNA-Seq improves annotation of protein-coding genes in the cucumber genome.</title>
        <authorList>
            <person name="Li Z."/>
            <person name="Zhang Z."/>
            <person name="Yan P."/>
            <person name="Huang S."/>
            <person name="Fei Z."/>
            <person name="Lin K."/>
        </authorList>
    </citation>
    <scope>NUCLEOTIDE SEQUENCE [LARGE SCALE GENOMIC DNA]</scope>
    <source>
        <strain evidence="2">cv. 9930</strain>
    </source>
</reference>
<dbReference type="eggNOG" id="ENOG502S01N">
    <property type="taxonomic scope" value="Eukaryota"/>
</dbReference>
<protein>
    <submittedName>
        <fullName evidence="1">Uncharacterized protein</fullName>
    </submittedName>
</protein>
<sequence length="265" mass="29787">MAFASKFLRPLPRAFVFASSSSSSSSSSFLNPARFCCAKFEPFKLFPTNFGSFLCNRLPNLRLAFSGAKGIYLPLVGSQLSKRTILGTSVVLGSINSWPNASFAMEDRLIDASQEVIDTSKYVKSVKRIWELALRLWLPFLLCWTVLINLNHPIDVVGKVVLFLVSTKPSPLSVYIFVDKLRSSSSHEPHLSNWKKRLVARKVEVEDYKVLCVAKVEMKHQDFTVVGVLGGWWKWPPLSSDDEFIAFMDKLASLAHRLKSILIIA</sequence>
<organism evidence="1 2">
    <name type="scientific">Cucumis sativus</name>
    <name type="common">Cucumber</name>
    <dbReference type="NCBI Taxonomy" id="3659"/>
    <lineage>
        <taxon>Eukaryota</taxon>
        <taxon>Viridiplantae</taxon>
        <taxon>Streptophyta</taxon>
        <taxon>Embryophyta</taxon>
        <taxon>Tracheophyta</taxon>
        <taxon>Spermatophyta</taxon>
        <taxon>Magnoliopsida</taxon>
        <taxon>eudicotyledons</taxon>
        <taxon>Gunneridae</taxon>
        <taxon>Pentapetalae</taxon>
        <taxon>rosids</taxon>
        <taxon>fabids</taxon>
        <taxon>Cucurbitales</taxon>
        <taxon>Cucurbitaceae</taxon>
        <taxon>Benincaseae</taxon>
        <taxon>Cucumis</taxon>
    </lineage>
</organism>
<dbReference type="OrthoDB" id="748084at2759"/>
<accession>A0A0A0LI06</accession>
<name>A0A0A0LI06_CUCSA</name>
<keyword evidence="2" id="KW-1185">Reference proteome</keyword>
<dbReference type="AlphaFoldDB" id="A0A0A0LI06"/>
<reference evidence="1 2" key="2">
    <citation type="journal article" date="2009" name="PLoS ONE">
        <title>An integrated genetic and cytogenetic map of the cucumber genome.</title>
        <authorList>
            <person name="Ren Y."/>
            <person name="Zhang Z."/>
            <person name="Liu J."/>
            <person name="Staub J.E."/>
            <person name="Han Y."/>
            <person name="Cheng Z."/>
            <person name="Li X."/>
            <person name="Lu J."/>
            <person name="Miao H."/>
            <person name="Kang H."/>
            <person name="Xie B."/>
            <person name="Gu X."/>
            <person name="Wang X."/>
            <person name="Du Y."/>
            <person name="Jin W."/>
            <person name="Huang S."/>
        </authorList>
    </citation>
    <scope>NUCLEOTIDE SEQUENCE [LARGE SCALE GENOMIC DNA]</scope>
    <source>
        <strain evidence="2">cv. 9930</strain>
    </source>
</reference>